<evidence type="ECO:0000313" key="10">
    <source>
        <dbReference type="EMBL" id="SDD03414.1"/>
    </source>
</evidence>
<dbReference type="GO" id="GO:0016020">
    <property type="term" value="C:membrane"/>
    <property type="evidence" value="ECO:0007669"/>
    <property type="project" value="UniProtKB-SubCell"/>
</dbReference>
<name>A0A1G6RGC8_PEPNI</name>
<sequence>MLSLDFYWRMIRPHTLSASFTPVFIGTAFAMQQSGHLRDLLLVAMLLATVLIQIAANLFNEYFDYRGGLDTKDSIGIGGTIVHDGASPGFVLRTAFICCLIAMVLGIYLAWSTSWWLLVVGAICMVIAFIYAGGPLPLSRTPFGEIFAGGIMGAGITCIAYFIQMNHMTPQVLWVALPPFILIGLILTANNLRDRLGDQKGGRRTLVILLGHRKSVLFMFGGLMLAYLWTFILLGIGHKWVILLPWLSAWRVRKVIGGFAKENQSPQEMMPAMAQMSKLNRDYGTYLALALILEFFIP</sequence>
<dbReference type="InterPro" id="IPR000537">
    <property type="entry name" value="UbiA_prenyltransferase"/>
</dbReference>
<dbReference type="PIRSF" id="PIRSF005355">
    <property type="entry name" value="UBIAD1"/>
    <property type="match status" value="1"/>
</dbReference>
<feature type="transmembrane region" description="Helical" evidence="9">
    <location>
        <begin position="146"/>
        <end position="165"/>
    </location>
</feature>
<feature type="transmembrane region" description="Helical" evidence="9">
    <location>
        <begin position="115"/>
        <end position="134"/>
    </location>
</feature>
<reference evidence="10 11" key="1">
    <citation type="submission" date="2016-10" db="EMBL/GenBank/DDBJ databases">
        <authorList>
            <person name="de Groot N.N."/>
        </authorList>
    </citation>
    <scope>NUCLEOTIDE SEQUENCE [LARGE SCALE GENOMIC DNA]</scope>
    <source>
        <strain evidence="10 11">DSM 20475</strain>
    </source>
</reference>
<dbReference type="GO" id="GO:0046428">
    <property type="term" value="F:1,4-dihydroxy-2-naphthoate polyprenyltransferase activity"/>
    <property type="evidence" value="ECO:0007669"/>
    <property type="project" value="UniProtKB-UniRule"/>
</dbReference>
<accession>A0A1G6RGC8</accession>
<keyword evidence="7 9" id="KW-0472">Membrane</keyword>
<dbReference type="GO" id="GO:0009234">
    <property type="term" value="P:menaquinone biosynthetic process"/>
    <property type="evidence" value="ECO:0007669"/>
    <property type="project" value="UniProtKB-UniRule"/>
</dbReference>
<feature type="transmembrane region" description="Helical" evidence="9">
    <location>
        <begin position="40"/>
        <end position="59"/>
    </location>
</feature>
<dbReference type="CDD" id="cd13962">
    <property type="entry name" value="PT_UbiA_UBIAD1"/>
    <property type="match status" value="1"/>
</dbReference>
<keyword evidence="11" id="KW-1185">Reference proteome</keyword>
<evidence type="ECO:0000256" key="5">
    <source>
        <dbReference type="ARBA" id="ARBA00022692"/>
    </source>
</evidence>
<evidence type="ECO:0000256" key="2">
    <source>
        <dbReference type="ARBA" id="ARBA00004863"/>
    </source>
</evidence>
<dbReference type="AlphaFoldDB" id="A0A1G6RGC8"/>
<protein>
    <recommendedName>
        <fullName evidence="8">1,4-dihydroxy-2-naphthoate octaprenyltransferase</fullName>
        <ecNumber evidence="8">2.5.1.74</ecNumber>
    </recommendedName>
</protein>
<evidence type="ECO:0000256" key="1">
    <source>
        <dbReference type="ARBA" id="ARBA00004141"/>
    </source>
</evidence>
<dbReference type="Pfam" id="PF01040">
    <property type="entry name" value="UbiA"/>
    <property type="match status" value="1"/>
</dbReference>
<dbReference type="STRING" id="2741.SAMN04489866_10114"/>
<dbReference type="UniPathway" id="UPA00079"/>
<evidence type="ECO:0000256" key="3">
    <source>
        <dbReference type="ARBA" id="ARBA00022428"/>
    </source>
</evidence>
<dbReference type="Gene3D" id="1.10.357.140">
    <property type="entry name" value="UbiA prenyltransferase"/>
    <property type="match status" value="1"/>
</dbReference>
<gene>
    <name evidence="10" type="ORF">SAMN04489866_10114</name>
</gene>
<feature type="transmembrane region" description="Helical" evidence="9">
    <location>
        <begin position="90"/>
        <end position="109"/>
    </location>
</feature>
<evidence type="ECO:0000256" key="6">
    <source>
        <dbReference type="ARBA" id="ARBA00022989"/>
    </source>
</evidence>
<dbReference type="GO" id="GO:0042371">
    <property type="term" value="P:vitamin K biosynthetic process"/>
    <property type="evidence" value="ECO:0007669"/>
    <property type="project" value="TreeGrafter"/>
</dbReference>
<evidence type="ECO:0000256" key="8">
    <source>
        <dbReference type="NCBIfam" id="TIGR00751"/>
    </source>
</evidence>
<evidence type="ECO:0000256" key="4">
    <source>
        <dbReference type="ARBA" id="ARBA00022679"/>
    </source>
</evidence>
<feature type="transmembrane region" description="Helical" evidence="9">
    <location>
        <begin position="214"/>
        <end position="236"/>
    </location>
</feature>
<keyword evidence="5 9" id="KW-0812">Transmembrane</keyword>
<dbReference type="InterPro" id="IPR026046">
    <property type="entry name" value="UBIAD1"/>
</dbReference>
<keyword evidence="3" id="KW-0474">Menaquinone biosynthesis</keyword>
<dbReference type="NCBIfam" id="NF004749">
    <property type="entry name" value="PRK06080.1-1"/>
    <property type="match status" value="1"/>
</dbReference>
<dbReference type="Proteomes" id="UP000198995">
    <property type="component" value="Unassembled WGS sequence"/>
</dbReference>
<keyword evidence="6 9" id="KW-1133">Transmembrane helix</keyword>
<comment type="subcellular location">
    <subcellularLocation>
        <location evidence="1">Membrane</location>
        <topology evidence="1">Multi-pass membrane protein</topology>
    </subcellularLocation>
</comment>
<dbReference type="EMBL" id="FNAF01000001">
    <property type="protein sequence ID" value="SDD03414.1"/>
    <property type="molecule type" value="Genomic_DNA"/>
</dbReference>
<dbReference type="PANTHER" id="PTHR13929:SF0">
    <property type="entry name" value="UBIA PRENYLTRANSFERASE DOMAIN-CONTAINING PROTEIN 1"/>
    <property type="match status" value="1"/>
</dbReference>
<feature type="transmembrane region" description="Helical" evidence="9">
    <location>
        <begin position="171"/>
        <end position="193"/>
    </location>
</feature>
<dbReference type="PANTHER" id="PTHR13929">
    <property type="entry name" value="1,4-DIHYDROXY-2-NAPHTHOATE OCTAPRENYLTRANSFERASE"/>
    <property type="match status" value="1"/>
</dbReference>
<evidence type="ECO:0000313" key="11">
    <source>
        <dbReference type="Proteomes" id="UP000198995"/>
    </source>
</evidence>
<dbReference type="RefSeq" id="WP_091790718.1">
    <property type="nucleotide sequence ID" value="NZ_FNAF01000001.1"/>
</dbReference>
<dbReference type="NCBIfam" id="TIGR00751">
    <property type="entry name" value="menA"/>
    <property type="match status" value="1"/>
</dbReference>
<proteinExistence type="predicted"/>
<evidence type="ECO:0000256" key="9">
    <source>
        <dbReference type="SAM" id="Phobius"/>
    </source>
</evidence>
<dbReference type="EC" id="2.5.1.74" evidence="8"/>
<comment type="pathway">
    <text evidence="2">Quinol/quinone metabolism; menaquinone biosynthesis.</text>
</comment>
<keyword evidence="4 10" id="KW-0808">Transferase</keyword>
<organism evidence="10 11">
    <name type="scientific">Peptococcus niger</name>
    <dbReference type="NCBI Taxonomy" id="2741"/>
    <lineage>
        <taxon>Bacteria</taxon>
        <taxon>Bacillati</taxon>
        <taxon>Bacillota</taxon>
        <taxon>Clostridia</taxon>
        <taxon>Eubacteriales</taxon>
        <taxon>Peptococcaceae</taxon>
        <taxon>Peptococcus</taxon>
    </lineage>
</organism>
<evidence type="ECO:0000256" key="7">
    <source>
        <dbReference type="ARBA" id="ARBA00023136"/>
    </source>
</evidence>
<dbReference type="OrthoDB" id="9767568at2"/>
<dbReference type="InterPro" id="IPR044878">
    <property type="entry name" value="UbiA_sf"/>
</dbReference>